<reference evidence="3 4" key="1">
    <citation type="submission" date="2019-10" db="EMBL/GenBank/DDBJ databases">
        <title>Assembly and Annotation for the nematode Trichostrongylus colubriformis.</title>
        <authorList>
            <person name="Martin J."/>
        </authorList>
    </citation>
    <scope>NUCLEOTIDE SEQUENCE [LARGE SCALE GENOMIC DNA]</scope>
    <source>
        <strain evidence="3">G859</strain>
        <tissue evidence="3">Whole worm</tissue>
    </source>
</reference>
<dbReference type="EMBL" id="WIXE01022599">
    <property type="protein sequence ID" value="KAK5967329.1"/>
    <property type="molecule type" value="Genomic_DNA"/>
</dbReference>
<dbReference type="AlphaFoldDB" id="A0AAN8F1U1"/>
<keyword evidence="1 2" id="KW-0175">Coiled coil</keyword>
<keyword evidence="4" id="KW-1185">Reference proteome</keyword>
<name>A0AAN8F1U1_TRICO</name>
<dbReference type="PANTHER" id="PTHR46292:SF1">
    <property type="entry name" value="COILED-COIL DOMAIN-CONTAINING PROTEIN 102A"/>
    <property type="match status" value="1"/>
</dbReference>
<feature type="coiled-coil region" evidence="2">
    <location>
        <begin position="188"/>
        <end position="279"/>
    </location>
</feature>
<sequence length="287" mass="33201">MADPASSLYNRYSDLNDPLALFSRTAAVRRCRHTDWDLCESVRLQELQEARDRAAQMEKTMRWWSECTAGWREKWSTVRNERNRAREEGQAIRHAYEQANAKVDALQMEKREVELELMKAKSALHKMAVQNSLAQNKSIDIPEIAVERMDEGCDAKPESFTEGVQTDDDGSDSFEVSPSTMSLLRSRSPFAVRELKQLEERCAELQSQLNTASQMNAELEEVKRAMTEEITELRRCYQENMENSRTIDNTELSQVRAELQEAKAELERLREENNTLRQTQITGTEDQ</sequence>
<proteinExistence type="predicted"/>
<accession>A0AAN8F1U1</accession>
<evidence type="ECO:0000256" key="2">
    <source>
        <dbReference type="SAM" id="Coils"/>
    </source>
</evidence>
<evidence type="ECO:0000256" key="1">
    <source>
        <dbReference type="ARBA" id="ARBA00023054"/>
    </source>
</evidence>
<feature type="coiled-coil region" evidence="2">
    <location>
        <begin position="96"/>
        <end position="123"/>
    </location>
</feature>
<evidence type="ECO:0000313" key="4">
    <source>
        <dbReference type="Proteomes" id="UP001331761"/>
    </source>
</evidence>
<comment type="caution">
    <text evidence="3">The sequence shown here is derived from an EMBL/GenBank/DDBJ whole genome shotgun (WGS) entry which is preliminary data.</text>
</comment>
<protein>
    <submittedName>
        <fullName evidence="3">Coiled-coil domain-containing protein</fullName>
    </submittedName>
</protein>
<organism evidence="3 4">
    <name type="scientific">Trichostrongylus colubriformis</name>
    <name type="common">Black scour worm</name>
    <dbReference type="NCBI Taxonomy" id="6319"/>
    <lineage>
        <taxon>Eukaryota</taxon>
        <taxon>Metazoa</taxon>
        <taxon>Ecdysozoa</taxon>
        <taxon>Nematoda</taxon>
        <taxon>Chromadorea</taxon>
        <taxon>Rhabditida</taxon>
        <taxon>Rhabditina</taxon>
        <taxon>Rhabditomorpha</taxon>
        <taxon>Strongyloidea</taxon>
        <taxon>Trichostrongylidae</taxon>
        <taxon>Trichostrongylus</taxon>
    </lineage>
</organism>
<evidence type="ECO:0000313" key="3">
    <source>
        <dbReference type="EMBL" id="KAK5967329.1"/>
    </source>
</evidence>
<dbReference type="PANTHER" id="PTHR46292">
    <property type="entry name" value="COILED-COIL DOMAIN-CONTAINING PROTEIN 102A"/>
    <property type="match status" value="1"/>
</dbReference>
<dbReference type="Proteomes" id="UP001331761">
    <property type="component" value="Unassembled WGS sequence"/>
</dbReference>
<gene>
    <name evidence="3" type="ORF">GCK32_008961</name>
</gene>